<dbReference type="Proteomes" id="UP000789405">
    <property type="component" value="Unassembled WGS sequence"/>
</dbReference>
<feature type="non-terminal residue" evidence="2">
    <location>
        <position position="1"/>
    </location>
</feature>
<evidence type="ECO:0000313" key="2">
    <source>
        <dbReference type="EMBL" id="CAG8684453.1"/>
    </source>
</evidence>
<evidence type="ECO:0000256" key="1">
    <source>
        <dbReference type="SAM" id="MobiDB-lite"/>
    </source>
</evidence>
<dbReference type="AlphaFoldDB" id="A0A9N9EPE4"/>
<name>A0A9N9EPE4_9GLOM</name>
<protein>
    <submittedName>
        <fullName evidence="2">21961_t:CDS:1</fullName>
    </submittedName>
</protein>
<keyword evidence="3" id="KW-1185">Reference proteome</keyword>
<dbReference type="EMBL" id="CAJVPY010007703">
    <property type="protein sequence ID" value="CAG8684453.1"/>
    <property type="molecule type" value="Genomic_DNA"/>
</dbReference>
<gene>
    <name evidence="2" type="ORF">DERYTH_LOCUS12011</name>
</gene>
<evidence type="ECO:0000313" key="3">
    <source>
        <dbReference type="Proteomes" id="UP000789405"/>
    </source>
</evidence>
<reference evidence="2" key="1">
    <citation type="submission" date="2021-06" db="EMBL/GenBank/DDBJ databases">
        <authorList>
            <person name="Kallberg Y."/>
            <person name="Tangrot J."/>
            <person name="Rosling A."/>
        </authorList>
    </citation>
    <scope>NUCLEOTIDE SEQUENCE</scope>
    <source>
        <strain evidence="2">MA453B</strain>
    </source>
</reference>
<organism evidence="2 3">
    <name type="scientific">Dentiscutata erythropus</name>
    <dbReference type="NCBI Taxonomy" id="1348616"/>
    <lineage>
        <taxon>Eukaryota</taxon>
        <taxon>Fungi</taxon>
        <taxon>Fungi incertae sedis</taxon>
        <taxon>Mucoromycota</taxon>
        <taxon>Glomeromycotina</taxon>
        <taxon>Glomeromycetes</taxon>
        <taxon>Diversisporales</taxon>
        <taxon>Gigasporaceae</taxon>
        <taxon>Dentiscutata</taxon>
    </lineage>
</organism>
<feature type="region of interest" description="Disordered" evidence="1">
    <location>
        <begin position="1"/>
        <end position="25"/>
    </location>
</feature>
<comment type="caution">
    <text evidence="2">The sequence shown here is derived from an EMBL/GenBank/DDBJ whole genome shotgun (WGS) entry which is preliminary data.</text>
</comment>
<sequence>VIESPSSPMSIAVSEDVTNEDELSSDDEPEVIVDYKLFIKMADGVSLPAKWFKESVDTVDEFLSSIHRKVLLMTKDTILPNDYRVTFKTQREAGAGTQLADAQDFIKFKSECTKLAERDPEDNVGDYKNNNQVPSISSLSPCDKEVAKNALEIRQRNGLATIKDLPTHQLFSHNNISSKKLRTSLQTQQSSPHASPRIQLLQSSSQATLQLLPQVLPQMQLPQSQVLQAQPQLFLSSSPSLQAPLLSPQQYNWAFGSQMFQPHQPLLTIPYNPYQTLSYTTQPQPMQYNSNISSTFPTMSEFLKEVDEKEKTGTYYQNFLGDFESQRILVKHLRRLTDEQFDKCKVTTIGTQQTLREYAERYYSF</sequence>
<accession>A0A9N9EPE4</accession>
<proteinExistence type="predicted"/>
<dbReference type="OrthoDB" id="2442389at2759"/>